<dbReference type="Proteomes" id="UP000547011">
    <property type="component" value="Unassembled WGS sequence"/>
</dbReference>
<feature type="domain" description="Antitoxin-like ribbon-helix-helix" evidence="1">
    <location>
        <begin position="42"/>
        <end position="72"/>
    </location>
</feature>
<dbReference type="EMBL" id="JACIEW010000023">
    <property type="protein sequence ID" value="MBB4054071.1"/>
    <property type="molecule type" value="Genomic_DNA"/>
</dbReference>
<evidence type="ECO:0000313" key="3">
    <source>
        <dbReference type="Proteomes" id="UP000547011"/>
    </source>
</evidence>
<organism evidence="2 3">
    <name type="scientific">Devosia subaequoris</name>
    <dbReference type="NCBI Taxonomy" id="395930"/>
    <lineage>
        <taxon>Bacteria</taxon>
        <taxon>Pseudomonadati</taxon>
        <taxon>Pseudomonadota</taxon>
        <taxon>Alphaproteobacteria</taxon>
        <taxon>Hyphomicrobiales</taxon>
        <taxon>Devosiaceae</taxon>
        <taxon>Devosia</taxon>
    </lineage>
</organism>
<dbReference type="Pfam" id="PF20605">
    <property type="entry name" value="Antitox_RHH"/>
    <property type="match status" value="1"/>
</dbReference>
<dbReference type="AlphaFoldDB" id="A0A7W6NDT8"/>
<sequence length="73" mass="8392">MSRWDARDDTAGRAKAVAEDLAEVETVRAQICYRLARERRDLLHRMALERQTNVQALLDEAVGDLIAKYDKSF</sequence>
<dbReference type="InterPro" id="IPR046765">
    <property type="entry name" value="Antitox_RHH"/>
</dbReference>
<proteinExistence type="predicted"/>
<comment type="caution">
    <text evidence="2">The sequence shown here is derived from an EMBL/GenBank/DDBJ whole genome shotgun (WGS) entry which is preliminary data.</text>
</comment>
<name>A0A7W6NDT8_9HYPH</name>
<dbReference type="RefSeq" id="WP_183312804.1">
    <property type="nucleotide sequence ID" value="NZ_JACIEW010000023.1"/>
</dbReference>
<gene>
    <name evidence="2" type="ORF">GGR20_003747</name>
</gene>
<protein>
    <recommendedName>
        <fullName evidence="1">Antitoxin-like ribbon-helix-helix domain-containing protein</fullName>
    </recommendedName>
</protein>
<evidence type="ECO:0000313" key="2">
    <source>
        <dbReference type="EMBL" id="MBB4054071.1"/>
    </source>
</evidence>
<evidence type="ECO:0000259" key="1">
    <source>
        <dbReference type="Pfam" id="PF20605"/>
    </source>
</evidence>
<accession>A0A7W6NDT8</accession>
<keyword evidence="3" id="KW-1185">Reference proteome</keyword>
<reference evidence="2 3" key="1">
    <citation type="submission" date="2020-08" db="EMBL/GenBank/DDBJ databases">
        <title>Genomic Encyclopedia of Type Strains, Phase IV (KMG-IV): sequencing the most valuable type-strain genomes for metagenomic binning, comparative biology and taxonomic classification.</title>
        <authorList>
            <person name="Goeker M."/>
        </authorList>
    </citation>
    <scope>NUCLEOTIDE SEQUENCE [LARGE SCALE GENOMIC DNA]</scope>
    <source>
        <strain evidence="2 3">DSM 23447</strain>
    </source>
</reference>